<dbReference type="Gene3D" id="2.40.30.170">
    <property type="match status" value="1"/>
</dbReference>
<evidence type="ECO:0000259" key="3">
    <source>
        <dbReference type="Pfam" id="PF25917"/>
    </source>
</evidence>
<dbReference type="GO" id="GO:0055085">
    <property type="term" value="P:transmembrane transport"/>
    <property type="evidence" value="ECO:0007669"/>
    <property type="project" value="InterPro"/>
</dbReference>
<dbReference type="InterPro" id="IPR050739">
    <property type="entry name" value="MFP"/>
</dbReference>
<protein>
    <submittedName>
        <fullName evidence="4">Multidrug export protein EmrA</fullName>
    </submittedName>
</protein>
<dbReference type="Gene3D" id="2.40.50.100">
    <property type="match status" value="1"/>
</dbReference>
<keyword evidence="5" id="KW-1185">Reference proteome</keyword>
<dbReference type="KEGG" id="pmes:FX988_01901"/>
<dbReference type="AlphaFoldDB" id="A0A857JJ93"/>
<accession>A0A857JJ93</accession>
<dbReference type="SUPFAM" id="SSF111369">
    <property type="entry name" value="HlyD-like secretion proteins"/>
    <property type="match status" value="2"/>
</dbReference>
<dbReference type="Proteomes" id="UP000464524">
    <property type="component" value="Chromosome"/>
</dbReference>
<feature type="domain" description="Multidrug resistance protein MdtA-like barrel-sandwich hybrid" evidence="3">
    <location>
        <begin position="54"/>
        <end position="242"/>
    </location>
</feature>
<sequence>MHIDMVSLMWLKNWFLLIVLFALVGWAATAGYDWYAHGRFIEETDNAYIKSDSISIRAEITGRIETLAVQENQHVQQGQLLVRINASDYQAKLAQAKAELNVARAVLVNAQQQITLQDKKIDEARANIDAAKAEVKRGELNLARFQILDRQAFDSKQQLQNTEADVAVAKASLAQAKAAFAAEQQMYSVLDAQQQSARANITAAQAQIAYAQSLLAKTEIRAPSDGIVGSLGARTGGLVQPTMTLLYLVPLPDVYVVANFKETQIGHMTIGQPVTLTVDAQDDVEFTGVVASISPATGSEFSLLPKDNATGNFNKIVQRVPVRIDVTGPREHMYLLRPGLSVVPHVNTQGFNQQSAYLDIEQVLTSQR</sequence>
<evidence type="ECO:0000256" key="1">
    <source>
        <dbReference type="ARBA" id="ARBA00009477"/>
    </source>
</evidence>
<feature type="coiled-coil region" evidence="2">
    <location>
        <begin position="86"/>
        <end position="179"/>
    </location>
</feature>
<proteinExistence type="inferred from homology"/>
<dbReference type="Pfam" id="PF25917">
    <property type="entry name" value="BSH_RND"/>
    <property type="match status" value="1"/>
</dbReference>
<reference evidence="4 5" key="1">
    <citation type="submission" date="2019-12" db="EMBL/GenBank/DDBJ databases">
        <title>Genome sequencing and assembly of endphytes of Porphyra tenera.</title>
        <authorList>
            <person name="Park J.M."/>
            <person name="Shin R."/>
            <person name="Jo S.H."/>
        </authorList>
    </citation>
    <scope>NUCLEOTIDE SEQUENCE [LARGE SCALE GENOMIC DNA]</scope>
    <source>
        <strain evidence="4 5">GPM4</strain>
    </source>
</reference>
<dbReference type="PANTHER" id="PTHR30386">
    <property type="entry name" value="MEMBRANE FUSION SUBUNIT OF EMRAB-TOLC MULTIDRUG EFFLUX PUMP"/>
    <property type="match status" value="1"/>
</dbReference>
<name>A0A857JJ93_9ALTE</name>
<dbReference type="InterPro" id="IPR058625">
    <property type="entry name" value="MdtA-like_BSH"/>
</dbReference>
<dbReference type="EMBL" id="CP047656">
    <property type="protein sequence ID" value="QHJ11666.1"/>
    <property type="molecule type" value="Genomic_DNA"/>
</dbReference>
<keyword evidence="2" id="KW-0175">Coiled coil</keyword>
<gene>
    <name evidence="4" type="ORF">FX988_01901</name>
</gene>
<dbReference type="PANTHER" id="PTHR30386:SF24">
    <property type="entry name" value="MULTIDRUG RESISTANCE EFFLUX PUMP"/>
    <property type="match status" value="1"/>
</dbReference>
<evidence type="ECO:0000313" key="4">
    <source>
        <dbReference type="EMBL" id="QHJ11666.1"/>
    </source>
</evidence>
<comment type="similarity">
    <text evidence="1">Belongs to the membrane fusion protein (MFP) (TC 8.A.1) family.</text>
</comment>
<evidence type="ECO:0000256" key="2">
    <source>
        <dbReference type="SAM" id="Coils"/>
    </source>
</evidence>
<organism evidence="4 5">
    <name type="scientific">Paraglaciecola mesophila</name>
    <dbReference type="NCBI Taxonomy" id="197222"/>
    <lineage>
        <taxon>Bacteria</taxon>
        <taxon>Pseudomonadati</taxon>
        <taxon>Pseudomonadota</taxon>
        <taxon>Gammaproteobacteria</taxon>
        <taxon>Alteromonadales</taxon>
        <taxon>Alteromonadaceae</taxon>
        <taxon>Paraglaciecola</taxon>
    </lineage>
</organism>
<dbReference type="Gene3D" id="1.10.287.470">
    <property type="entry name" value="Helix hairpin bin"/>
    <property type="match status" value="2"/>
</dbReference>
<evidence type="ECO:0000313" key="5">
    <source>
        <dbReference type="Proteomes" id="UP000464524"/>
    </source>
</evidence>